<evidence type="ECO:0000313" key="8">
    <source>
        <dbReference type="Proteomes" id="UP001212152"/>
    </source>
</evidence>
<feature type="compositionally biased region" description="Basic and acidic residues" evidence="6">
    <location>
        <begin position="1"/>
        <end position="20"/>
    </location>
</feature>
<keyword evidence="3 5" id="KW-0853">WD repeat</keyword>
<feature type="region of interest" description="Disordered" evidence="6">
    <location>
        <begin position="1"/>
        <end position="71"/>
    </location>
</feature>
<dbReference type="Pfam" id="PF00400">
    <property type="entry name" value="WD40"/>
    <property type="match status" value="8"/>
</dbReference>
<evidence type="ECO:0000256" key="5">
    <source>
        <dbReference type="PROSITE-ProRule" id="PRU00221"/>
    </source>
</evidence>
<dbReference type="InterPro" id="IPR020472">
    <property type="entry name" value="WD40_PAC1"/>
</dbReference>
<dbReference type="InterPro" id="IPR001680">
    <property type="entry name" value="WD40_rpt"/>
</dbReference>
<feature type="repeat" description="WD" evidence="5">
    <location>
        <begin position="252"/>
        <end position="293"/>
    </location>
</feature>
<feature type="repeat" description="WD" evidence="5">
    <location>
        <begin position="335"/>
        <end position="376"/>
    </location>
</feature>
<dbReference type="PROSITE" id="PS50082">
    <property type="entry name" value="WD_REPEATS_2"/>
    <property type="match status" value="8"/>
</dbReference>
<dbReference type="PRINTS" id="PR00320">
    <property type="entry name" value="GPROTEINBRPT"/>
</dbReference>
<dbReference type="SUPFAM" id="SSF50978">
    <property type="entry name" value="WD40 repeat-like"/>
    <property type="match status" value="1"/>
</dbReference>
<keyword evidence="2" id="KW-0963">Cytoplasm</keyword>
<keyword evidence="8" id="KW-1185">Reference proteome</keyword>
<evidence type="ECO:0000256" key="4">
    <source>
        <dbReference type="ARBA" id="ARBA00022737"/>
    </source>
</evidence>
<feature type="repeat" description="WD" evidence="5">
    <location>
        <begin position="122"/>
        <end position="152"/>
    </location>
</feature>
<dbReference type="FunFam" id="2.130.10.10:FF:000074">
    <property type="entry name" value="Angio-associated migratory cell protein-like protein"/>
    <property type="match status" value="1"/>
</dbReference>
<protein>
    <recommendedName>
        <fullName evidence="9">WD40 repeat-like protein</fullName>
    </recommendedName>
</protein>
<name>A0AAD5XQR3_9FUNG</name>
<evidence type="ECO:0000256" key="2">
    <source>
        <dbReference type="ARBA" id="ARBA00022490"/>
    </source>
</evidence>
<dbReference type="InterPro" id="IPR015943">
    <property type="entry name" value="WD40/YVTN_repeat-like_dom_sf"/>
</dbReference>
<reference evidence="7" key="1">
    <citation type="submission" date="2020-05" db="EMBL/GenBank/DDBJ databases">
        <title>Phylogenomic resolution of chytrid fungi.</title>
        <authorList>
            <person name="Stajich J.E."/>
            <person name="Amses K."/>
            <person name="Simmons R."/>
            <person name="Seto K."/>
            <person name="Myers J."/>
            <person name="Bonds A."/>
            <person name="Quandt C.A."/>
            <person name="Barry K."/>
            <person name="Liu P."/>
            <person name="Grigoriev I."/>
            <person name="Longcore J.E."/>
            <person name="James T.Y."/>
        </authorList>
    </citation>
    <scope>NUCLEOTIDE SEQUENCE</scope>
    <source>
        <strain evidence="7">JEL0379</strain>
    </source>
</reference>
<evidence type="ECO:0000256" key="3">
    <source>
        <dbReference type="ARBA" id="ARBA00022574"/>
    </source>
</evidence>
<evidence type="ECO:0000256" key="1">
    <source>
        <dbReference type="ARBA" id="ARBA00004496"/>
    </source>
</evidence>
<dbReference type="Proteomes" id="UP001212152">
    <property type="component" value="Unassembled WGS sequence"/>
</dbReference>
<dbReference type="PROSITE" id="PS50294">
    <property type="entry name" value="WD_REPEATS_REGION"/>
    <property type="match status" value="5"/>
</dbReference>
<dbReference type="InterPro" id="IPR051179">
    <property type="entry name" value="WD_repeat_multifunction"/>
</dbReference>
<dbReference type="Gene3D" id="2.130.10.10">
    <property type="entry name" value="YVTN repeat-like/Quinoprotein amine dehydrogenase"/>
    <property type="match status" value="1"/>
</dbReference>
<keyword evidence="4" id="KW-0677">Repeat</keyword>
<dbReference type="InterPro" id="IPR036322">
    <property type="entry name" value="WD40_repeat_dom_sf"/>
</dbReference>
<dbReference type="PANTHER" id="PTHR19857">
    <property type="entry name" value="MITOCHONDRIAL DIVISION PROTEIN 1-RELATED"/>
    <property type="match status" value="1"/>
</dbReference>
<feature type="repeat" description="WD" evidence="5">
    <location>
        <begin position="173"/>
        <end position="204"/>
    </location>
</feature>
<accession>A0AAD5XQR3</accession>
<dbReference type="CDD" id="cd00200">
    <property type="entry name" value="WD40"/>
    <property type="match status" value="1"/>
</dbReference>
<comment type="subcellular location">
    <subcellularLocation>
        <location evidence="1">Cytoplasm</location>
    </subcellularLocation>
</comment>
<dbReference type="SMART" id="SM00320">
    <property type="entry name" value="WD40"/>
    <property type="match status" value="8"/>
</dbReference>
<comment type="caution">
    <text evidence="7">The sequence shown here is derived from an EMBL/GenBank/DDBJ whole genome shotgun (WGS) entry which is preliminary data.</text>
</comment>
<dbReference type="PANTHER" id="PTHR19857:SF8">
    <property type="entry name" value="ANGIO-ASSOCIATED MIGRATORY CELL PROTEIN"/>
    <property type="match status" value="1"/>
</dbReference>
<feature type="compositionally biased region" description="Acidic residues" evidence="6">
    <location>
        <begin position="42"/>
        <end position="67"/>
    </location>
</feature>
<feature type="repeat" description="WD" evidence="5">
    <location>
        <begin position="294"/>
        <end position="335"/>
    </location>
</feature>
<organism evidence="7 8">
    <name type="scientific">Geranomyces variabilis</name>
    <dbReference type="NCBI Taxonomy" id="109894"/>
    <lineage>
        <taxon>Eukaryota</taxon>
        <taxon>Fungi</taxon>
        <taxon>Fungi incertae sedis</taxon>
        <taxon>Chytridiomycota</taxon>
        <taxon>Chytridiomycota incertae sedis</taxon>
        <taxon>Chytridiomycetes</taxon>
        <taxon>Spizellomycetales</taxon>
        <taxon>Powellomycetaceae</taxon>
        <taxon>Geranomyces</taxon>
    </lineage>
</organism>
<sequence>MANAEHNYHDDPANGQHEEDLGYIDSEDATEEVYEVGGDAPLSDEDDNNMDVDEEEEDDDEDEDGEPEAPYVDDSVQAFTEHRQPVYAVAINPKQSNMVLTGGGDDQGYIWNAETGAKVFQLAKHDDSIVAAAFSADGQYAATGGMDGKVHVSSSSTGESVCVLEGPTEITWLTWHPRGNVVLAGTEDSTMWMWQVPSGNCMNVFSGHVEGVTCGQFSPDGKTIVSGSSDGSIIVWDPKTAAASFRLTGDDARFHSAPISALAINPDSQLLLSGAEDGTARLVHIGNGRILASFDNHSESIEAVGFSPTMSLAATASVDGSISIWDTTALRLRQTVRHDDAVTQLRWHKTQPIFVSVSADRSARVWDARTGECLKTCRGHTQTILNFDISTDGRVLVTGGDDGVALVFSL</sequence>
<gene>
    <name evidence="7" type="ORF">HDU87_002519</name>
</gene>
<feature type="repeat" description="WD" evidence="5">
    <location>
        <begin position="377"/>
        <end position="410"/>
    </location>
</feature>
<feature type="compositionally biased region" description="Acidic residues" evidence="6">
    <location>
        <begin position="21"/>
        <end position="34"/>
    </location>
</feature>
<dbReference type="GO" id="GO:0005737">
    <property type="term" value="C:cytoplasm"/>
    <property type="evidence" value="ECO:0007669"/>
    <property type="project" value="UniProtKB-SubCell"/>
</dbReference>
<dbReference type="EMBL" id="JADGJQ010000002">
    <property type="protein sequence ID" value="KAJ3184953.1"/>
    <property type="molecule type" value="Genomic_DNA"/>
</dbReference>
<evidence type="ECO:0008006" key="9">
    <source>
        <dbReference type="Google" id="ProtNLM"/>
    </source>
</evidence>
<feature type="repeat" description="WD" evidence="5">
    <location>
        <begin position="79"/>
        <end position="121"/>
    </location>
</feature>
<feature type="repeat" description="WD" evidence="5">
    <location>
        <begin position="205"/>
        <end position="246"/>
    </location>
</feature>
<evidence type="ECO:0000256" key="6">
    <source>
        <dbReference type="SAM" id="MobiDB-lite"/>
    </source>
</evidence>
<evidence type="ECO:0000313" key="7">
    <source>
        <dbReference type="EMBL" id="KAJ3184953.1"/>
    </source>
</evidence>
<proteinExistence type="predicted"/>
<dbReference type="AlphaFoldDB" id="A0AAD5XQR3"/>